<keyword evidence="5 10" id="KW-0067">ATP-binding</keyword>
<name>A0A8E2I8X0_9BACI</name>
<comment type="similarity">
    <text evidence="1">Belongs to the ParA family. MinD subfamily.</text>
</comment>
<dbReference type="PANTHER" id="PTHR43384:SF6">
    <property type="entry name" value="SEPTUM SITE-DETERMINING PROTEIN MIND HOMOLOG, CHLOROPLASTIC"/>
    <property type="match status" value="1"/>
</dbReference>
<reference evidence="12 13" key="1">
    <citation type="submission" date="2017-01" db="EMBL/GenBank/DDBJ databases">
        <title>Draft genome sequence of Bacillus oleronius.</title>
        <authorList>
            <person name="Allam M."/>
        </authorList>
    </citation>
    <scope>NUCLEOTIDE SEQUENCE [LARGE SCALE GENOMIC DNA]</scope>
    <source>
        <strain evidence="12 13">DSM 9356</strain>
    </source>
</reference>
<accession>A0A8E2I8X0</accession>
<evidence type="ECO:0000256" key="8">
    <source>
        <dbReference type="ARBA" id="ARBA00025436"/>
    </source>
</evidence>
<evidence type="ECO:0000256" key="3">
    <source>
        <dbReference type="ARBA" id="ARBA00022618"/>
    </source>
</evidence>
<sequence>MGEAIVITSGKGGVGKTTTSANLGTALALQGKKVCLVDTDIGLRNLDVVLGLENRIIYDLVDVVEGRCKPHQALVKDKRFEDKLFLLPAAQTSDKTAVNPEQMKNLISELKQEYDYIVIDCPAGIEHGFKNAVAGADKAIVVTTPEKSAVRDADRIIGLLEKEKHIEAPRLVINRIRNHLMTNGDMLDIDEITTHLSIDLIGIVLDDEEVIKSSNQGEPIVMNPNSKASIAYRNIARRILGESVPLQQLEDPKTGVFAKIKKLFGVKA</sequence>
<dbReference type="CDD" id="cd02036">
    <property type="entry name" value="MinD"/>
    <property type="match status" value="1"/>
</dbReference>
<dbReference type="RefSeq" id="WP_058002038.1">
    <property type="nucleotide sequence ID" value="NZ_CP065424.1"/>
</dbReference>
<keyword evidence="13" id="KW-1185">Reference proteome</keyword>
<gene>
    <name evidence="12" type="ORF">BWZ43_07730</name>
</gene>
<dbReference type="FunFam" id="3.40.50.300:FF:000068">
    <property type="entry name" value="Site-determining protein"/>
    <property type="match status" value="1"/>
</dbReference>
<evidence type="ECO:0000256" key="4">
    <source>
        <dbReference type="ARBA" id="ARBA00022741"/>
    </source>
</evidence>
<organism evidence="12 13">
    <name type="scientific">Heyndrickxia oleronia</name>
    <dbReference type="NCBI Taxonomy" id="38875"/>
    <lineage>
        <taxon>Bacteria</taxon>
        <taxon>Bacillati</taxon>
        <taxon>Bacillota</taxon>
        <taxon>Bacilli</taxon>
        <taxon>Bacillales</taxon>
        <taxon>Bacillaceae</taxon>
        <taxon>Heyndrickxia</taxon>
    </lineage>
</organism>
<dbReference type="Proteomes" id="UP000189761">
    <property type="component" value="Unassembled WGS sequence"/>
</dbReference>
<dbReference type="Gene3D" id="3.40.50.300">
    <property type="entry name" value="P-loop containing nucleotide triphosphate hydrolases"/>
    <property type="match status" value="1"/>
</dbReference>
<feature type="domain" description="CobQ/CobB/MinD/ParA nucleotide binding" evidence="11">
    <location>
        <begin position="5"/>
        <end position="220"/>
    </location>
</feature>
<dbReference type="GO" id="GO:0000917">
    <property type="term" value="P:division septum assembly"/>
    <property type="evidence" value="ECO:0007669"/>
    <property type="project" value="UniProtKB-KW"/>
</dbReference>
<evidence type="ECO:0000256" key="7">
    <source>
        <dbReference type="ARBA" id="ARBA00023306"/>
    </source>
</evidence>
<dbReference type="InterPro" id="IPR025501">
    <property type="entry name" value="MinD_FleN"/>
</dbReference>
<dbReference type="PANTHER" id="PTHR43384">
    <property type="entry name" value="SEPTUM SITE-DETERMINING PROTEIN MIND HOMOLOG, CHLOROPLASTIC-RELATED"/>
    <property type="match status" value="1"/>
</dbReference>
<proteinExistence type="inferred from homology"/>
<dbReference type="InterPro" id="IPR010223">
    <property type="entry name" value="MinD"/>
</dbReference>
<protein>
    <recommendedName>
        <fullName evidence="2">Septum site-determining protein MinD</fullName>
    </recommendedName>
    <alternativeName>
        <fullName evidence="9">Cell division inhibitor MinD</fullName>
    </alternativeName>
</protein>
<dbReference type="AlphaFoldDB" id="A0A8E2I8X0"/>
<evidence type="ECO:0000313" key="12">
    <source>
        <dbReference type="EMBL" id="OOP68951.1"/>
    </source>
</evidence>
<evidence type="ECO:0000256" key="5">
    <source>
        <dbReference type="ARBA" id="ARBA00022840"/>
    </source>
</evidence>
<dbReference type="InterPro" id="IPR050625">
    <property type="entry name" value="ParA/MinD_ATPase"/>
</dbReference>
<evidence type="ECO:0000313" key="13">
    <source>
        <dbReference type="Proteomes" id="UP000189761"/>
    </source>
</evidence>
<keyword evidence="3" id="KW-0132">Cell division</keyword>
<dbReference type="GO" id="GO:0051782">
    <property type="term" value="P:negative regulation of cell division"/>
    <property type="evidence" value="ECO:0007669"/>
    <property type="project" value="TreeGrafter"/>
</dbReference>
<dbReference type="InterPro" id="IPR027417">
    <property type="entry name" value="P-loop_NTPase"/>
</dbReference>
<comment type="function">
    <text evidence="8">ATPase required for the correct placement of the division site. Cell division inhibitors MinC and MinD act in concert to form an inhibitor capable of blocking formation of the polar Z ring septums. Rapidly oscillates between the poles of the cell to destabilize FtsZ filaments that have formed before they mature into polar Z rings.</text>
</comment>
<evidence type="ECO:0000256" key="6">
    <source>
        <dbReference type="ARBA" id="ARBA00023210"/>
    </source>
</evidence>
<evidence type="ECO:0000256" key="9">
    <source>
        <dbReference type="ARBA" id="ARBA00032845"/>
    </source>
</evidence>
<dbReference type="SUPFAM" id="SSF52540">
    <property type="entry name" value="P-loop containing nucleoside triphosphate hydrolases"/>
    <property type="match status" value="1"/>
</dbReference>
<dbReference type="EMBL" id="MTLA01000073">
    <property type="protein sequence ID" value="OOP68951.1"/>
    <property type="molecule type" value="Genomic_DNA"/>
</dbReference>
<feature type="binding site" evidence="10">
    <location>
        <begin position="11"/>
        <end position="18"/>
    </location>
    <ligand>
        <name>ATP</name>
        <dbReference type="ChEBI" id="CHEBI:30616"/>
    </ligand>
</feature>
<keyword evidence="7" id="KW-0131">Cell cycle</keyword>
<dbReference type="GO" id="GO:0005829">
    <property type="term" value="C:cytosol"/>
    <property type="evidence" value="ECO:0007669"/>
    <property type="project" value="TreeGrafter"/>
</dbReference>
<keyword evidence="6" id="KW-0717">Septation</keyword>
<comment type="caution">
    <text evidence="12">The sequence shown here is derived from an EMBL/GenBank/DDBJ whole genome shotgun (WGS) entry which is preliminary data.</text>
</comment>
<evidence type="ECO:0000256" key="10">
    <source>
        <dbReference type="PIRSR" id="PIRSR003092-1"/>
    </source>
</evidence>
<dbReference type="NCBIfam" id="TIGR01968">
    <property type="entry name" value="minD_bact"/>
    <property type="match status" value="1"/>
</dbReference>
<evidence type="ECO:0000259" key="11">
    <source>
        <dbReference type="Pfam" id="PF01656"/>
    </source>
</evidence>
<dbReference type="GO" id="GO:0016887">
    <property type="term" value="F:ATP hydrolysis activity"/>
    <property type="evidence" value="ECO:0007669"/>
    <property type="project" value="InterPro"/>
</dbReference>
<dbReference type="InterPro" id="IPR002586">
    <property type="entry name" value="CobQ/CobB/MinD/ParA_Nub-bd_dom"/>
</dbReference>
<keyword evidence="4 10" id="KW-0547">Nucleotide-binding</keyword>
<dbReference type="GO" id="GO:0005524">
    <property type="term" value="F:ATP binding"/>
    <property type="evidence" value="ECO:0007669"/>
    <property type="project" value="UniProtKB-KW"/>
</dbReference>
<dbReference type="Pfam" id="PF01656">
    <property type="entry name" value="CbiA"/>
    <property type="match status" value="1"/>
</dbReference>
<evidence type="ECO:0000256" key="1">
    <source>
        <dbReference type="ARBA" id="ARBA00010257"/>
    </source>
</evidence>
<evidence type="ECO:0000256" key="2">
    <source>
        <dbReference type="ARBA" id="ARBA00016887"/>
    </source>
</evidence>
<dbReference type="GO" id="GO:0009898">
    <property type="term" value="C:cytoplasmic side of plasma membrane"/>
    <property type="evidence" value="ECO:0007669"/>
    <property type="project" value="TreeGrafter"/>
</dbReference>
<dbReference type="PIRSF" id="PIRSF003092">
    <property type="entry name" value="MinD"/>
    <property type="match status" value="1"/>
</dbReference>